<evidence type="ECO:0000256" key="6">
    <source>
        <dbReference type="ARBA" id="ARBA00022837"/>
    </source>
</evidence>
<sequence>MTAEGGSHFYAQGPQANLLWTTIPVLDGLLSPYELTDGDELYLERAVDLADRLLPVFDTPSALPYSLVNLGQRMGVADPDSL</sequence>
<dbReference type="AlphaFoldDB" id="A0AAD7I7S0"/>
<evidence type="ECO:0000256" key="7">
    <source>
        <dbReference type="ARBA" id="ARBA00023157"/>
    </source>
</evidence>
<dbReference type="InterPro" id="IPR036026">
    <property type="entry name" value="Seven-hairpin_glycosidases"/>
</dbReference>
<dbReference type="InterPro" id="IPR001382">
    <property type="entry name" value="Glyco_hydro_47"/>
</dbReference>
<organism evidence="11 12">
    <name type="scientific">Mycena metata</name>
    <dbReference type="NCBI Taxonomy" id="1033252"/>
    <lineage>
        <taxon>Eukaryota</taxon>
        <taxon>Fungi</taxon>
        <taxon>Dikarya</taxon>
        <taxon>Basidiomycota</taxon>
        <taxon>Agaricomycotina</taxon>
        <taxon>Agaricomycetes</taxon>
        <taxon>Agaricomycetidae</taxon>
        <taxon>Agaricales</taxon>
        <taxon>Marasmiineae</taxon>
        <taxon>Mycenaceae</taxon>
        <taxon>Mycena</taxon>
    </lineage>
</organism>
<evidence type="ECO:0000256" key="4">
    <source>
        <dbReference type="ARBA" id="ARBA00022723"/>
    </source>
</evidence>
<dbReference type="GO" id="GO:0016020">
    <property type="term" value="C:membrane"/>
    <property type="evidence" value="ECO:0007669"/>
    <property type="project" value="InterPro"/>
</dbReference>
<keyword evidence="7" id="KW-1015">Disulfide bond</keyword>
<dbReference type="GO" id="GO:0005975">
    <property type="term" value="P:carbohydrate metabolic process"/>
    <property type="evidence" value="ECO:0007669"/>
    <property type="project" value="InterPro"/>
</dbReference>
<name>A0AAD7I7S0_9AGAR</name>
<keyword evidence="6" id="KW-0106">Calcium</keyword>
<evidence type="ECO:0000313" key="12">
    <source>
        <dbReference type="Proteomes" id="UP001215598"/>
    </source>
</evidence>
<dbReference type="PANTHER" id="PTHR11742">
    <property type="entry name" value="MANNOSYL-OLIGOSACCHARIDE ALPHA-1,2-MANNOSIDASE-RELATED"/>
    <property type="match status" value="1"/>
</dbReference>
<comment type="catalytic activity">
    <reaction evidence="8">
        <text>N(4)-(alpha-D-Man-(1-&gt;2)-alpha-D-Man-(1-&gt;2)-alpha-D-Man-(1-&gt;3)-[alpha-D-Man-(1-&gt;3)-[alpha-D-Man-(1-&gt;2)-alpha-D-Man-(1-&gt;6)]-alpha-D-Man-(1-&gt;6)]-beta-D-Man-(1-&gt;4)-beta-D-GlcNAc-(1-&gt;4)-beta-D-GlcNAc)-L-asparaginyl-[protein] (N-glucan mannose isomer 8A1,2,3B1,3) + 3 H2O = N(4)-(alpha-D-Man-(1-&gt;3)-[alpha-D-Man-(1-&gt;3)-[alpha-D-Man-(1-&gt;6)]-alpha-D-Man-(1-&gt;6)]-beta-D-Man-(1-&gt;4)-beta-D-GlcNAc-(1-&gt;4)-beta-D-GlcNAc)-L-asparaginyl-[protein] (N-glucan mannose isomer 5A1,2) + 3 beta-D-mannose</text>
        <dbReference type="Rhea" id="RHEA:56028"/>
        <dbReference type="Rhea" id="RHEA-COMP:14358"/>
        <dbReference type="Rhea" id="RHEA-COMP:14367"/>
        <dbReference type="ChEBI" id="CHEBI:15377"/>
        <dbReference type="ChEBI" id="CHEBI:28563"/>
        <dbReference type="ChEBI" id="CHEBI:59087"/>
        <dbReference type="ChEBI" id="CHEBI:60628"/>
        <dbReference type="EC" id="3.2.1.113"/>
    </reaction>
</comment>
<evidence type="ECO:0000256" key="1">
    <source>
        <dbReference type="ARBA" id="ARBA00001913"/>
    </source>
</evidence>
<dbReference type="GO" id="GO:0004571">
    <property type="term" value="F:mannosyl-oligosaccharide 1,2-alpha-mannosidase activity"/>
    <property type="evidence" value="ECO:0007669"/>
    <property type="project" value="UniProtKB-EC"/>
</dbReference>
<dbReference type="SUPFAM" id="SSF48225">
    <property type="entry name" value="Seven-hairpin glycosidases"/>
    <property type="match status" value="1"/>
</dbReference>
<dbReference type="Gene3D" id="1.50.10.10">
    <property type="match status" value="1"/>
</dbReference>
<dbReference type="EC" id="3.2.1.-" evidence="10"/>
<dbReference type="Pfam" id="PF01532">
    <property type="entry name" value="Glyco_hydro_47"/>
    <property type="match status" value="1"/>
</dbReference>
<keyword evidence="4" id="KW-0479">Metal-binding</keyword>
<accession>A0AAD7I7S0</accession>
<keyword evidence="5 10" id="KW-0378">Hydrolase</keyword>
<keyword evidence="10" id="KW-0326">Glycosidase</keyword>
<keyword evidence="12" id="KW-1185">Reference proteome</keyword>
<comment type="caution">
    <text evidence="11">The sequence shown here is derived from an EMBL/GenBank/DDBJ whole genome shotgun (WGS) entry which is preliminary data.</text>
</comment>
<gene>
    <name evidence="11" type="ORF">B0H16DRAFT_1730856</name>
</gene>
<comment type="catalytic activity">
    <reaction evidence="9">
        <text>N(4)-(alpha-D-Man-(1-&gt;2)-alpha-D-Man-(1-&gt;2)-alpha-D-Man-(1-&gt;3)-[alpha-D-Man-(1-&gt;2)-alpha-D-Man-(1-&gt;3)-[alpha-D-Man-(1-&gt;2)-alpha-D-Man-(1-&gt;6)]-alpha-D-Man-(1-&gt;6)]-beta-D-Man-(1-&gt;4)-beta-D-GlcNAc-(1-&gt;4)-beta-D-GlcNAc)-L-asparaginyl-[protein] (N-glucan mannose isomer 9A1,2,3B1,2,3) + 4 H2O = N(4)-(alpha-D-Man-(1-&gt;3)-[alpha-D-Man-(1-&gt;3)-[alpha-D-Man-(1-&gt;6)]-alpha-D-Man-(1-&gt;6)]-beta-D-Man-(1-&gt;4)-beta-D-GlcNAc-(1-&gt;4)-beta-D-GlcNAc)-L-asparaginyl-[protein] (N-glucan mannose isomer 5A1,2) + 4 beta-D-mannose</text>
        <dbReference type="Rhea" id="RHEA:56008"/>
        <dbReference type="Rhea" id="RHEA-COMP:14356"/>
        <dbReference type="Rhea" id="RHEA-COMP:14367"/>
        <dbReference type="ChEBI" id="CHEBI:15377"/>
        <dbReference type="ChEBI" id="CHEBI:28563"/>
        <dbReference type="ChEBI" id="CHEBI:59087"/>
        <dbReference type="ChEBI" id="CHEBI:139493"/>
        <dbReference type="EC" id="3.2.1.113"/>
    </reaction>
</comment>
<evidence type="ECO:0000256" key="10">
    <source>
        <dbReference type="RuleBase" id="RU361193"/>
    </source>
</evidence>
<dbReference type="GO" id="GO:0005509">
    <property type="term" value="F:calcium ion binding"/>
    <property type="evidence" value="ECO:0007669"/>
    <property type="project" value="InterPro"/>
</dbReference>
<comment type="pathway">
    <text evidence="2">Protein modification; protein glycosylation.</text>
</comment>
<dbReference type="InterPro" id="IPR012341">
    <property type="entry name" value="6hp_glycosidase-like_sf"/>
</dbReference>
<comment type="similarity">
    <text evidence="3 10">Belongs to the glycosyl hydrolase 47 family.</text>
</comment>
<dbReference type="InterPro" id="IPR050749">
    <property type="entry name" value="Glycosyl_Hydrolase_47"/>
</dbReference>
<evidence type="ECO:0000313" key="11">
    <source>
        <dbReference type="EMBL" id="KAJ7736271.1"/>
    </source>
</evidence>
<evidence type="ECO:0000256" key="5">
    <source>
        <dbReference type="ARBA" id="ARBA00022801"/>
    </source>
</evidence>
<dbReference type="PANTHER" id="PTHR11742:SF55">
    <property type="entry name" value="ENDOPLASMIC RETICULUM MANNOSYL-OLIGOSACCHARIDE 1,2-ALPHA-MANNOSIDASE"/>
    <property type="match status" value="1"/>
</dbReference>
<dbReference type="GO" id="GO:0005783">
    <property type="term" value="C:endoplasmic reticulum"/>
    <property type="evidence" value="ECO:0007669"/>
    <property type="project" value="TreeGrafter"/>
</dbReference>
<evidence type="ECO:0000256" key="9">
    <source>
        <dbReference type="ARBA" id="ARBA00048605"/>
    </source>
</evidence>
<protein>
    <recommendedName>
        <fullName evidence="10">alpha-1,2-Mannosidase</fullName>
        <ecNumber evidence="10">3.2.1.-</ecNumber>
    </recommendedName>
</protein>
<comment type="cofactor">
    <cofactor evidence="1">
        <name>Ca(2+)</name>
        <dbReference type="ChEBI" id="CHEBI:29108"/>
    </cofactor>
</comment>
<dbReference type="GO" id="GO:0036503">
    <property type="term" value="P:ERAD pathway"/>
    <property type="evidence" value="ECO:0007669"/>
    <property type="project" value="UniProtKB-ARBA"/>
</dbReference>
<evidence type="ECO:0000256" key="2">
    <source>
        <dbReference type="ARBA" id="ARBA00004922"/>
    </source>
</evidence>
<proteinExistence type="inferred from homology"/>
<evidence type="ECO:0000256" key="8">
    <source>
        <dbReference type="ARBA" id="ARBA00047669"/>
    </source>
</evidence>
<evidence type="ECO:0000256" key="3">
    <source>
        <dbReference type="ARBA" id="ARBA00007658"/>
    </source>
</evidence>
<dbReference type="Proteomes" id="UP001215598">
    <property type="component" value="Unassembled WGS sequence"/>
</dbReference>
<dbReference type="PRINTS" id="PR00747">
    <property type="entry name" value="GLYHDRLASE47"/>
</dbReference>
<reference evidence="11" key="1">
    <citation type="submission" date="2023-03" db="EMBL/GenBank/DDBJ databases">
        <title>Massive genome expansion in bonnet fungi (Mycena s.s.) driven by repeated elements and novel gene families across ecological guilds.</title>
        <authorList>
            <consortium name="Lawrence Berkeley National Laboratory"/>
            <person name="Harder C.B."/>
            <person name="Miyauchi S."/>
            <person name="Viragh M."/>
            <person name="Kuo A."/>
            <person name="Thoen E."/>
            <person name="Andreopoulos B."/>
            <person name="Lu D."/>
            <person name="Skrede I."/>
            <person name="Drula E."/>
            <person name="Henrissat B."/>
            <person name="Morin E."/>
            <person name="Kohler A."/>
            <person name="Barry K."/>
            <person name="LaButti K."/>
            <person name="Morin E."/>
            <person name="Salamov A."/>
            <person name="Lipzen A."/>
            <person name="Mereny Z."/>
            <person name="Hegedus B."/>
            <person name="Baldrian P."/>
            <person name="Stursova M."/>
            <person name="Weitz H."/>
            <person name="Taylor A."/>
            <person name="Grigoriev I.V."/>
            <person name="Nagy L.G."/>
            <person name="Martin F."/>
            <person name="Kauserud H."/>
        </authorList>
    </citation>
    <scope>NUCLEOTIDE SEQUENCE</scope>
    <source>
        <strain evidence="11">CBHHK182m</strain>
    </source>
</reference>
<dbReference type="EMBL" id="JARKIB010000122">
    <property type="protein sequence ID" value="KAJ7736271.1"/>
    <property type="molecule type" value="Genomic_DNA"/>
</dbReference>